<dbReference type="InterPro" id="IPR050259">
    <property type="entry name" value="SDR"/>
</dbReference>
<protein>
    <submittedName>
        <fullName evidence="3">SDR family oxidoreductase</fullName>
    </submittedName>
</protein>
<dbReference type="PANTHER" id="PTHR42879:SF6">
    <property type="entry name" value="NADPH-DEPENDENT REDUCTASE BACG"/>
    <property type="match status" value="1"/>
</dbReference>
<dbReference type="AlphaFoldDB" id="A0A1R0ISW4"/>
<gene>
    <name evidence="3" type="ORF">C7B47_09440</name>
</gene>
<dbReference type="InterPro" id="IPR002347">
    <property type="entry name" value="SDR_fam"/>
</dbReference>
<keyword evidence="2" id="KW-0753">Steroid metabolism</keyword>
<dbReference type="PANTHER" id="PTHR42879">
    <property type="entry name" value="3-OXOACYL-(ACYL-CARRIER-PROTEIN) REDUCTASE"/>
    <property type="match status" value="1"/>
</dbReference>
<reference evidence="3 4" key="1">
    <citation type="journal article" date="2014" name="BMC Genomics">
        <title>Comparison of environmental and isolate Sulfobacillus genomes reveals diverse carbon, sulfur, nitrogen, and hydrogen metabolisms.</title>
        <authorList>
            <person name="Justice N.B."/>
            <person name="Norman A."/>
            <person name="Brown C.T."/>
            <person name="Singh A."/>
            <person name="Thomas B.C."/>
            <person name="Banfield J.F."/>
        </authorList>
    </citation>
    <scope>NUCLEOTIDE SEQUENCE [LARGE SCALE GENOMIC DNA]</scope>
    <source>
        <strain evidence="3">AMDSBA5</strain>
    </source>
</reference>
<comment type="similarity">
    <text evidence="1">Belongs to the short-chain dehydrogenases/reductases (SDR) family.</text>
</comment>
<dbReference type="Proteomes" id="UP000242705">
    <property type="component" value="Unassembled WGS sequence"/>
</dbReference>
<dbReference type="PRINTS" id="PR00081">
    <property type="entry name" value="GDHRDH"/>
</dbReference>
<keyword evidence="2" id="KW-0443">Lipid metabolism</keyword>
<sequence length="264" mass="27996">MGQEFESDRAIVTGGSRGIGWSVAEELVAQGARVLLVARHQDALKTRVDELNRRFPGQAFFYACDMGNQPACAQAVVQYALNTIGQPTLLLNGAGGASITNALDAPWSLWVDDFQVKFFGYLAMTRAVLPLMMQQRKGVVVNLVGIAGKDPNRNLPIASAINGALNGVMKVLADDVSAYGVRIINVNPGATETDLLETMAQATAKRSGDSVENVLKAMRARAPLGRLPSAADVAGVILFLMSHRAAFITGTSVDVDGGIHRGAF</sequence>
<name>A0A1R0ISW4_SULTH</name>
<dbReference type="Gene3D" id="3.40.50.720">
    <property type="entry name" value="NAD(P)-binding Rossmann-like Domain"/>
    <property type="match status" value="1"/>
</dbReference>
<dbReference type="SUPFAM" id="SSF51735">
    <property type="entry name" value="NAD(P)-binding Rossmann-fold domains"/>
    <property type="match status" value="1"/>
</dbReference>
<organism evidence="3 4">
    <name type="scientific">Sulfobacillus thermosulfidooxidans</name>
    <dbReference type="NCBI Taxonomy" id="28034"/>
    <lineage>
        <taxon>Bacteria</taxon>
        <taxon>Bacillati</taxon>
        <taxon>Bacillota</taxon>
        <taxon>Clostridia</taxon>
        <taxon>Eubacteriales</taxon>
        <taxon>Clostridiales Family XVII. Incertae Sedis</taxon>
        <taxon>Sulfobacillus</taxon>
    </lineage>
</organism>
<evidence type="ECO:0000313" key="4">
    <source>
        <dbReference type="Proteomes" id="UP000242705"/>
    </source>
</evidence>
<evidence type="ECO:0000313" key="3">
    <source>
        <dbReference type="EMBL" id="PSR26950.1"/>
    </source>
</evidence>
<dbReference type="Pfam" id="PF13561">
    <property type="entry name" value="adh_short_C2"/>
    <property type="match status" value="1"/>
</dbReference>
<proteinExistence type="inferred from homology"/>
<accession>A0A1R0ISW4</accession>
<dbReference type="InterPro" id="IPR036291">
    <property type="entry name" value="NAD(P)-bd_dom_sf"/>
</dbReference>
<evidence type="ECO:0000256" key="1">
    <source>
        <dbReference type="ARBA" id="ARBA00006484"/>
    </source>
</evidence>
<evidence type="ECO:0000256" key="2">
    <source>
        <dbReference type="ARBA" id="ARBA00023221"/>
    </source>
</evidence>
<dbReference type="EMBL" id="PXYX01000017">
    <property type="protein sequence ID" value="PSR26950.1"/>
    <property type="molecule type" value="Genomic_DNA"/>
</dbReference>
<dbReference type="RefSeq" id="WP_028962831.1">
    <property type="nucleotide sequence ID" value="NZ_MDZD01000012.1"/>
</dbReference>
<dbReference type="GO" id="GO:0008202">
    <property type="term" value="P:steroid metabolic process"/>
    <property type="evidence" value="ECO:0007669"/>
    <property type="project" value="UniProtKB-KW"/>
</dbReference>
<comment type="caution">
    <text evidence="3">The sequence shown here is derived from an EMBL/GenBank/DDBJ whole genome shotgun (WGS) entry which is preliminary data.</text>
</comment>